<dbReference type="EMBL" id="JAUSVU010000003">
    <property type="protein sequence ID" value="MDQ0532604.1"/>
    <property type="molecule type" value="Genomic_DNA"/>
</dbReference>
<gene>
    <name evidence="1" type="ORF">QO018_001448</name>
</gene>
<evidence type="ECO:0000313" key="2">
    <source>
        <dbReference type="Proteomes" id="UP001244552"/>
    </source>
</evidence>
<accession>A0ABU0MH90</accession>
<protein>
    <submittedName>
        <fullName evidence="1">Uncharacterized protein</fullName>
    </submittedName>
</protein>
<name>A0ABU0MH90_9PROT</name>
<reference evidence="1 2" key="1">
    <citation type="submission" date="2023-07" db="EMBL/GenBank/DDBJ databases">
        <title>Genomic Encyclopedia of Type Strains, Phase IV (KMG-IV): sequencing the most valuable type-strain genomes for metagenomic binning, comparative biology and taxonomic classification.</title>
        <authorList>
            <person name="Goeker M."/>
        </authorList>
    </citation>
    <scope>NUCLEOTIDE SEQUENCE [LARGE SCALE GENOMIC DNA]</scope>
    <source>
        <strain evidence="1 2">DSM 19922</strain>
    </source>
</reference>
<proteinExistence type="predicted"/>
<keyword evidence="2" id="KW-1185">Reference proteome</keyword>
<sequence length="32" mass="3442">MSVLAFLRECVTLAVFLAVLYGWATVGPILMG</sequence>
<organism evidence="1 2">
    <name type="scientific">Azospirillum picis</name>
    <dbReference type="NCBI Taxonomy" id="488438"/>
    <lineage>
        <taxon>Bacteria</taxon>
        <taxon>Pseudomonadati</taxon>
        <taxon>Pseudomonadota</taxon>
        <taxon>Alphaproteobacteria</taxon>
        <taxon>Rhodospirillales</taxon>
        <taxon>Azospirillaceae</taxon>
        <taxon>Azospirillum</taxon>
    </lineage>
</organism>
<dbReference type="Proteomes" id="UP001244552">
    <property type="component" value="Unassembled WGS sequence"/>
</dbReference>
<evidence type="ECO:0000313" key="1">
    <source>
        <dbReference type="EMBL" id="MDQ0532604.1"/>
    </source>
</evidence>
<comment type="caution">
    <text evidence="1">The sequence shown here is derived from an EMBL/GenBank/DDBJ whole genome shotgun (WGS) entry which is preliminary data.</text>
</comment>